<accession>A0ABV0JBY3</accession>
<evidence type="ECO:0000313" key="3">
    <source>
        <dbReference type="Proteomes" id="UP001464891"/>
    </source>
</evidence>
<reference evidence="2 3" key="1">
    <citation type="submission" date="2022-04" db="EMBL/GenBank/DDBJ databases">
        <title>Positive selection, recombination, and allopatry shape intraspecific diversity of widespread and dominant cyanobacteria.</title>
        <authorList>
            <person name="Wei J."/>
            <person name="Shu W."/>
            <person name="Hu C."/>
        </authorList>
    </citation>
    <scope>NUCLEOTIDE SEQUENCE [LARGE SCALE GENOMIC DNA]</scope>
    <source>
        <strain evidence="2 3">GB2-A4</strain>
    </source>
</reference>
<keyword evidence="2" id="KW-0378">Hydrolase</keyword>
<dbReference type="PANTHER" id="PTHR43689">
    <property type="entry name" value="HYDROLASE"/>
    <property type="match status" value="1"/>
</dbReference>
<dbReference type="Proteomes" id="UP001464891">
    <property type="component" value="Unassembled WGS sequence"/>
</dbReference>
<dbReference type="InterPro" id="IPR029058">
    <property type="entry name" value="AB_hydrolase_fold"/>
</dbReference>
<gene>
    <name evidence="2" type="ORF">NC998_18805</name>
</gene>
<dbReference type="PRINTS" id="PR00111">
    <property type="entry name" value="ABHYDROLASE"/>
</dbReference>
<organism evidence="2 3">
    <name type="scientific">Trichocoleus desertorum GB2-A4</name>
    <dbReference type="NCBI Taxonomy" id="2933944"/>
    <lineage>
        <taxon>Bacteria</taxon>
        <taxon>Bacillati</taxon>
        <taxon>Cyanobacteriota</taxon>
        <taxon>Cyanophyceae</taxon>
        <taxon>Leptolyngbyales</taxon>
        <taxon>Trichocoleusaceae</taxon>
        <taxon>Trichocoleus</taxon>
    </lineage>
</organism>
<feature type="domain" description="AB hydrolase-1" evidence="1">
    <location>
        <begin position="52"/>
        <end position="281"/>
    </location>
</feature>
<evidence type="ECO:0000313" key="2">
    <source>
        <dbReference type="EMBL" id="MEP0819154.1"/>
    </source>
</evidence>
<sequence>MFPSFLPPNVRSLQDPSAIALAQQIRQQAISTPLTAQPISTVYVQQGAGDIPILLLHGFDSSVLEFRAIAPLLAQQQETWAVDLLGSGFTERVANIPLNPSTIRTHLYSFWQTLIQQPVILVGASLGGATAIDFALAYPQCVQKLVLIDSVGFSGTFPLGQFLFAPLDMFAVEFWRQRKLLPLSFGTTFGFSATDLEAIRCAGVHLDMPGWAEAIASFTKSGGYNLSVQRISQIQQPTLILWGDRDDMLGTADAEKFRRAITNSELVWIRDCGHVPHLEQPTITAEQILRFRQI</sequence>
<dbReference type="RefSeq" id="WP_190432268.1">
    <property type="nucleotide sequence ID" value="NZ_JAMPKM010000012.1"/>
</dbReference>
<dbReference type="Gene3D" id="3.40.50.1820">
    <property type="entry name" value="alpha/beta hydrolase"/>
    <property type="match status" value="1"/>
</dbReference>
<dbReference type="GO" id="GO:0016787">
    <property type="term" value="F:hydrolase activity"/>
    <property type="evidence" value="ECO:0007669"/>
    <property type="project" value="UniProtKB-KW"/>
</dbReference>
<dbReference type="Pfam" id="PF00561">
    <property type="entry name" value="Abhydrolase_1"/>
    <property type="match status" value="1"/>
</dbReference>
<proteinExistence type="predicted"/>
<dbReference type="InterPro" id="IPR000073">
    <property type="entry name" value="AB_hydrolase_1"/>
</dbReference>
<evidence type="ECO:0000259" key="1">
    <source>
        <dbReference type="Pfam" id="PF00561"/>
    </source>
</evidence>
<dbReference type="SUPFAM" id="SSF53474">
    <property type="entry name" value="alpha/beta-Hydrolases"/>
    <property type="match status" value="1"/>
</dbReference>
<protein>
    <submittedName>
        <fullName evidence="2">Alpha/beta hydrolase</fullName>
    </submittedName>
</protein>
<name>A0ABV0JBY3_9CYAN</name>
<comment type="caution">
    <text evidence="2">The sequence shown here is derived from an EMBL/GenBank/DDBJ whole genome shotgun (WGS) entry which is preliminary data.</text>
</comment>
<dbReference type="PANTHER" id="PTHR43689:SF8">
    <property type="entry name" value="ALPHA_BETA-HYDROLASES SUPERFAMILY PROTEIN"/>
    <property type="match status" value="1"/>
</dbReference>
<keyword evidence="3" id="KW-1185">Reference proteome</keyword>
<dbReference type="EMBL" id="JAMPKM010000012">
    <property type="protein sequence ID" value="MEP0819154.1"/>
    <property type="molecule type" value="Genomic_DNA"/>
</dbReference>